<dbReference type="STRING" id="36807.Mlaev_02434"/>
<feature type="region of interest" description="Disordered" evidence="1">
    <location>
        <begin position="1072"/>
        <end position="1091"/>
    </location>
</feature>
<feature type="region of interest" description="Disordered" evidence="1">
    <location>
        <begin position="1098"/>
        <end position="1126"/>
    </location>
</feature>
<name>A0A150H9M6_9MICO</name>
<feature type="region of interest" description="Disordered" evidence="1">
    <location>
        <begin position="431"/>
        <end position="459"/>
    </location>
</feature>
<evidence type="ECO:0008006" key="4">
    <source>
        <dbReference type="Google" id="ProtNLM"/>
    </source>
</evidence>
<sequence>MTLTDSPVVGAAGSAVDRVWNALDAGGFKPESIRGDKFMALCPVHGDTHRSLSVKFDRRREAVLLNCFTCHADYRDVASAIGLAATDLFDAPLPEKDAPRPAKGKPKFETTHRVPRRITGLVDVDELAGAKWEQVTTYPYADAAGTVVEEVIREQTVVDGTVHKRFRQRFRSAAGRWVTKKPTGFTPVLYQHADVLRAIATDQPVWIVEGEKDADNAAARGLVATTNAQGSGSFPRELADVFTGATVNVVADRDSAGYKRAAQLHHMLGEVGATVTLYRPAVDVDKGDLTDHLEAGLGVEDLEEISVGNAVLLQVLADTVKGIEAIAVCSAEIRAHQELVASGEDPAQHDEDIAAWAKEALLRYRRVAANVGEVVTATGATDPLSRTVMQEAENLVDQAARTAQEAYDLTGVRVPTSITERLKPADRRVQFGDSRESEAGDPPAFTGNTFIPGDDDTPNRGREFTVRKGQTVEIKWERDGDGTRRRFNRVIDGWGDILSVAFEDNGQESEITRATHEMTVRFSRWVRDEEGNPVYEENGSNKIESQVVTWDEEQLQRGTWADALPWVGMLENTSRRGRELAWDALHNARPAPYARERVYTTTGWREGESGSYFVHADGAITAQGAMPLRTRMVGGIEHLRVAEPTTDAKALRAAWEGSTVPLREKLPARAMAPVLGLVWRAPFAPVPHVCYLNGAAGSGKSTLARLGMHYFAPGLVQQEGSPKTILSATAAGGSQSGIGLMRVVRSADYMPVLADDFVDIDAKKAEARLENLVRALFDGGGHVAGKARGGVTAQGRINASVIATGQIGITGSALQRLFTIALNPGEIPDSTATFMQLEEKTHREERALLGAALLQWLATHRDTIQAEYFDPDSTSPLSLRALTLAWTRRLRDVPHNDGARGRMITAAVVSVHGIALMLRMLIENKALTRDEANEFYAWAEAGIDEGIRLQDPGSGDVALLTMELLREALASQAAHISLTDGEAPDNAEQLGWSRRGKQPNDVLVPNGPKVGTIKVHSDGTERLYLFPMVTFEVIKKVAAGAGMGFSDTTTSIGSSFAGAPHFWITPEFTNRDSSTQHTVRPIQGGPPMKVWDLPLSALFGEHGSDDDTDPGTDSPDPSLFDGPVNFGALLDDTAAEDAHPAAEALLEIPETPTSPPISDPQPAERSSTQPAPTATAPAKRAAVTPGSGFRGVVGVLDEHGVWLPDGQCVPLPFPIRHIGDAAKVIANLGLGYRHPGAWKSEDGQLLVTDAAARQLGLPVDQLTSHEGRERTEELYKLTVDHPFLTDAIAEGYEIGGAQVALNPMTRVWMPGNDRLRGRFALMAALQDDFTALCAGDADSATIARRLQRYAEMIGKPYAVSAAVTGIDLMLDLAPSKEKRLERFTPHTPVGPAEIPTLESDINWQRKPVGEELEHTYVHAFDRGGSYLAGVSGQHYGIGEPRYLPEGSRIEFKTTTPGYWRVVLPERREWLHPNPIDPFNRDGEIAGMKSWLTTATLTIAQELGYELEIVEAYVWDNHGRILDSWAERIAEARAALDTADPDDQAVRELVKPTYTRGLGRMASFEHMKGRPGFAPERYHLIQARSRANIIRRIVQIGTETGRWPVAVKQDTILYTSNEIDPEKAWPGRPRDFGRGLGQYKPEGFAFLNEHLQFLTGEGRYDGKDHLDLEVF</sequence>
<keyword evidence="3" id="KW-1185">Reference proteome</keyword>
<reference evidence="2 3" key="1">
    <citation type="submission" date="2016-01" db="EMBL/GenBank/DDBJ databases">
        <title>Draft genome sequences of Microbacterium laevaniformans LCDC 91-0039 and the type strain of Microbacterium hominis LCDC 84-209.</title>
        <authorList>
            <person name="Bernier A.-M."/>
            <person name="Bernard K."/>
        </authorList>
    </citation>
    <scope>NUCLEOTIDE SEQUENCE [LARGE SCALE GENOMIC DNA]</scope>
    <source>
        <strain evidence="2 3">LCDC 91-0039</strain>
    </source>
</reference>
<dbReference type="InterPro" id="IPR034154">
    <property type="entry name" value="TOPRIM_DnaG/twinkle"/>
</dbReference>
<feature type="compositionally biased region" description="Low complexity" evidence="1">
    <location>
        <begin position="1168"/>
        <end position="1184"/>
    </location>
</feature>
<organism evidence="2 3">
    <name type="scientific">Microbacterium laevaniformans</name>
    <dbReference type="NCBI Taxonomy" id="36807"/>
    <lineage>
        <taxon>Bacteria</taxon>
        <taxon>Bacillati</taxon>
        <taxon>Actinomycetota</taxon>
        <taxon>Actinomycetes</taxon>
        <taxon>Micrococcales</taxon>
        <taxon>Microbacteriaceae</taxon>
        <taxon>Microbacterium</taxon>
    </lineage>
</organism>
<dbReference type="PATRIC" id="fig|36807.3.peg.2477"/>
<protein>
    <recommendedName>
        <fullName evidence="4">Telomere-binding protein</fullName>
    </recommendedName>
</protein>
<comment type="caution">
    <text evidence="2">The sequence shown here is derived from an EMBL/GenBank/DDBJ whole genome shotgun (WGS) entry which is preliminary data.</text>
</comment>
<evidence type="ECO:0000313" key="3">
    <source>
        <dbReference type="Proteomes" id="UP000075357"/>
    </source>
</evidence>
<dbReference type="EMBL" id="LRAD01000053">
    <property type="protein sequence ID" value="KXZ58731.1"/>
    <property type="molecule type" value="Genomic_DNA"/>
</dbReference>
<gene>
    <name evidence="2" type="ORF">Mlaev_02434</name>
</gene>
<proteinExistence type="predicted"/>
<feature type="region of interest" description="Disordered" evidence="1">
    <location>
        <begin position="1147"/>
        <end position="1184"/>
    </location>
</feature>
<accession>A0A150H9M6</accession>
<evidence type="ECO:0000256" key="1">
    <source>
        <dbReference type="SAM" id="MobiDB-lite"/>
    </source>
</evidence>
<dbReference type="Gene3D" id="3.40.1360.10">
    <property type="match status" value="1"/>
</dbReference>
<feature type="region of interest" description="Disordered" evidence="1">
    <location>
        <begin position="980"/>
        <end position="1005"/>
    </location>
</feature>
<dbReference type="RefSeq" id="WP_157557064.1">
    <property type="nucleotide sequence ID" value="NZ_LRAD01000053.1"/>
</dbReference>
<evidence type="ECO:0000313" key="2">
    <source>
        <dbReference type="EMBL" id="KXZ58731.1"/>
    </source>
</evidence>
<dbReference type="Proteomes" id="UP000075357">
    <property type="component" value="Unassembled WGS sequence"/>
</dbReference>
<dbReference type="CDD" id="cd01029">
    <property type="entry name" value="TOPRIM_primases"/>
    <property type="match status" value="1"/>
</dbReference>